<keyword evidence="2" id="KW-1185">Reference proteome</keyword>
<name>A0A8J4WX55_CLAMG</name>
<proteinExistence type="predicted"/>
<sequence>MRGVVRWGVCSGGHLSDASVRDAIDHVPFDTEISEFFLTTPVTWHAGRRKVT</sequence>
<dbReference type="Proteomes" id="UP000727407">
    <property type="component" value="Unassembled WGS sequence"/>
</dbReference>
<dbReference type="AlphaFoldDB" id="A0A8J4WX55"/>
<reference evidence="1" key="1">
    <citation type="submission" date="2020-07" db="EMBL/GenBank/DDBJ databases">
        <title>Clarias magur genome sequencing, assembly and annotation.</title>
        <authorList>
            <person name="Kushwaha B."/>
            <person name="Kumar R."/>
            <person name="Das P."/>
            <person name="Joshi C.G."/>
            <person name="Kumar D."/>
            <person name="Nagpure N.S."/>
            <person name="Pandey M."/>
            <person name="Agarwal S."/>
            <person name="Srivastava S."/>
            <person name="Singh M."/>
            <person name="Sahoo L."/>
            <person name="Jayasankar P."/>
            <person name="Meher P.K."/>
            <person name="Koringa P.G."/>
            <person name="Iquebal M.A."/>
            <person name="Das S.P."/>
            <person name="Bit A."/>
            <person name="Patnaik S."/>
            <person name="Patel N."/>
            <person name="Shah T.M."/>
            <person name="Hinsu A."/>
            <person name="Jena J.K."/>
        </authorList>
    </citation>
    <scope>NUCLEOTIDE SEQUENCE</scope>
    <source>
        <strain evidence="1">CIFAMagur01</strain>
        <tissue evidence="1">Testis</tissue>
    </source>
</reference>
<dbReference type="EMBL" id="QNUK01000366">
    <property type="protein sequence ID" value="KAF5894617.1"/>
    <property type="molecule type" value="Genomic_DNA"/>
</dbReference>
<comment type="caution">
    <text evidence="1">The sequence shown here is derived from an EMBL/GenBank/DDBJ whole genome shotgun (WGS) entry which is preliminary data.</text>
</comment>
<evidence type="ECO:0000313" key="1">
    <source>
        <dbReference type="EMBL" id="KAF5894617.1"/>
    </source>
</evidence>
<evidence type="ECO:0000313" key="2">
    <source>
        <dbReference type="Proteomes" id="UP000727407"/>
    </source>
</evidence>
<protein>
    <submittedName>
        <fullName evidence="1">Uncharacterized protein</fullName>
    </submittedName>
</protein>
<accession>A0A8J4WX55</accession>
<gene>
    <name evidence="1" type="ORF">DAT39_015695</name>
</gene>
<organism evidence="1 2">
    <name type="scientific">Clarias magur</name>
    <name type="common">Asian catfish</name>
    <name type="synonym">Macropteronotus magur</name>
    <dbReference type="NCBI Taxonomy" id="1594786"/>
    <lineage>
        <taxon>Eukaryota</taxon>
        <taxon>Metazoa</taxon>
        <taxon>Chordata</taxon>
        <taxon>Craniata</taxon>
        <taxon>Vertebrata</taxon>
        <taxon>Euteleostomi</taxon>
        <taxon>Actinopterygii</taxon>
        <taxon>Neopterygii</taxon>
        <taxon>Teleostei</taxon>
        <taxon>Ostariophysi</taxon>
        <taxon>Siluriformes</taxon>
        <taxon>Clariidae</taxon>
        <taxon>Clarias</taxon>
    </lineage>
</organism>